<evidence type="ECO:0000313" key="3">
    <source>
        <dbReference type="Proteomes" id="UP001228636"/>
    </source>
</evidence>
<dbReference type="PROSITE" id="PS50878">
    <property type="entry name" value="RT_POL"/>
    <property type="match status" value="1"/>
</dbReference>
<gene>
    <name evidence="2" type="ORF">QWY81_14360</name>
</gene>
<keyword evidence="2" id="KW-0548">Nucleotidyltransferase</keyword>
<evidence type="ECO:0000313" key="2">
    <source>
        <dbReference type="EMBL" id="MDN3620645.1"/>
    </source>
</evidence>
<dbReference type="GO" id="GO:0003964">
    <property type="term" value="F:RNA-directed DNA polymerase activity"/>
    <property type="evidence" value="ECO:0007669"/>
    <property type="project" value="UniProtKB-KW"/>
</dbReference>
<reference evidence="2 3" key="1">
    <citation type="journal article" date="2014" name="Int. J. Syst. Evol. Microbiol.">
        <title>Complete genome sequence of Corynebacterium casei LMG S-19264T (=DSM 44701T), isolated from a smear-ripened cheese.</title>
        <authorList>
            <consortium name="US DOE Joint Genome Institute (JGI-PGF)"/>
            <person name="Walter F."/>
            <person name="Albersmeier A."/>
            <person name="Kalinowski J."/>
            <person name="Ruckert C."/>
        </authorList>
    </citation>
    <scope>NUCLEOTIDE SEQUENCE [LARGE SCALE GENOMIC DNA]</scope>
    <source>
        <strain evidence="2 3">CECT 8670</strain>
    </source>
</reference>
<keyword evidence="2" id="KW-0695">RNA-directed DNA polymerase</keyword>
<dbReference type="Proteomes" id="UP001228636">
    <property type="component" value="Unassembled WGS sequence"/>
</dbReference>
<comment type="caution">
    <text evidence="2">The sequence shown here is derived from an EMBL/GenBank/DDBJ whole genome shotgun (WGS) entry which is preliminary data.</text>
</comment>
<sequence length="504" mass="60043">MINKKEKDWFKDRGYPHFSNKTPVSVRDKVEHYVSNPKKIAKHSFLPLIFKEIKQRRYKESEFGGELKQSHKKIKKGVIISNTKIREILYATHIDAHVYSYYTQKIITPKYESYLNKNKLLSDAITAYRRIETEDKVKFKNNVHFAKDVFDEIKKRQNCVALVLDIENFFPTLNHKKLKLAWAKILGNKTLPKDHYNIFKAATRFSYVKLDDLKTKNNHFDEKQLAINKKNGKHTFFDNIKELIDSDIIIHKNQKKNSDKKLIGIPQGLPISALLANMYMLAFDEIVINELSVKHDVYYRRYSDDIVVLCKENQIDFVEKFIIDEVAKIDLIISEEKTEMTLFKTQNNRLQSFKIRKDKSIQENVPLNYLGFEFYGYQTLIKSKNLAQFYREMKQTVKRKHKRVEHIKEEKLLDEAPLFKRKLYRLYSFKGVKSRDLPAKRTDFVNGVAKTKYFDRKFRGNYLRYAYRASDDLNAPEIKRQLRNHWKILQKTIKKYEFSNVDKT</sequence>
<dbReference type="RefSeq" id="WP_261973199.1">
    <property type="nucleotide sequence ID" value="NZ_CP103460.1"/>
</dbReference>
<accession>A0AAJ1QZ38</accession>
<dbReference type="InterPro" id="IPR043502">
    <property type="entry name" value="DNA/RNA_pol_sf"/>
</dbReference>
<dbReference type="Pfam" id="PF00078">
    <property type="entry name" value="RVT_1"/>
    <property type="match status" value="1"/>
</dbReference>
<proteinExistence type="predicted"/>
<protein>
    <submittedName>
        <fullName evidence="2">Reverse transcriptase domain-containing protein</fullName>
    </submittedName>
</protein>
<dbReference type="AlphaFoldDB" id="A0AAJ1QZ38"/>
<name>A0AAJ1QZ38_9FLAO</name>
<dbReference type="SUPFAM" id="SSF56672">
    <property type="entry name" value="DNA/RNA polymerases"/>
    <property type="match status" value="1"/>
</dbReference>
<keyword evidence="2" id="KW-0808">Transferase</keyword>
<dbReference type="EMBL" id="JAUFQH010000013">
    <property type="protein sequence ID" value="MDN3620645.1"/>
    <property type="molecule type" value="Genomic_DNA"/>
</dbReference>
<organism evidence="2 3">
    <name type="scientific">Polaribacter sejongensis</name>
    <dbReference type="NCBI Taxonomy" id="985043"/>
    <lineage>
        <taxon>Bacteria</taxon>
        <taxon>Pseudomonadati</taxon>
        <taxon>Bacteroidota</taxon>
        <taxon>Flavobacteriia</taxon>
        <taxon>Flavobacteriales</taxon>
        <taxon>Flavobacteriaceae</taxon>
    </lineage>
</organism>
<feature type="domain" description="Reverse transcriptase" evidence="1">
    <location>
        <begin position="51"/>
        <end position="374"/>
    </location>
</feature>
<dbReference type="InterPro" id="IPR000477">
    <property type="entry name" value="RT_dom"/>
</dbReference>
<evidence type="ECO:0000259" key="1">
    <source>
        <dbReference type="PROSITE" id="PS50878"/>
    </source>
</evidence>